<feature type="compositionally biased region" description="Acidic residues" evidence="5">
    <location>
        <begin position="454"/>
        <end position="469"/>
    </location>
</feature>
<feature type="region of interest" description="Disordered" evidence="5">
    <location>
        <begin position="1"/>
        <end position="77"/>
    </location>
</feature>
<feature type="compositionally biased region" description="Polar residues" evidence="5">
    <location>
        <begin position="20"/>
        <end position="29"/>
    </location>
</feature>
<evidence type="ECO:0000313" key="8">
    <source>
        <dbReference type="Proteomes" id="UP000012073"/>
    </source>
</evidence>
<dbReference type="CDD" id="cd03564">
    <property type="entry name" value="ANTH_N"/>
    <property type="match status" value="1"/>
</dbReference>
<comment type="subcellular location">
    <subcellularLocation>
        <location evidence="1">Membrane</location>
        <location evidence="1">Clathrin-coated pit</location>
    </subcellularLocation>
</comment>
<dbReference type="InterPro" id="IPR048050">
    <property type="entry name" value="ANTH_N_plant"/>
</dbReference>
<feature type="domain" description="ENTH" evidence="6">
    <location>
        <begin position="108"/>
        <end position="245"/>
    </location>
</feature>
<dbReference type="GO" id="GO:0030136">
    <property type="term" value="C:clathrin-coated vesicle"/>
    <property type="evidence" value="ECO:0007669"/>
    <property type="project" value="InterPro"/>
</dbReference>
<dbReference type="InterPro" id="IPR011417">
    <property type="entry name" value="ANTH_dom"/>
</dbReference>
<dbReference type="GO" id="GO:0048268">
    <property type="term" value="P:clathrin coat assembly"/>
    <property type="evidence" value="ECO:0007669"/>
    <property type="project" value="InterPro"/>
</dbReference>
<dbReference type="GeneID" id="17321738"/>
<organism evidence="7 8">
    <name type="scientific">Chondrus crispus</name>
    <name type="common">Carrageen Irish moss</name>
    <name type="synonym">Polymorpha crispa</name>
    <dbReference type="NCBI Taxonomy" id="2769"/>
    <lineage>
        <taxon>Eukaryota</taxon>
        <taxon>Rhodophyta</taxon>
        <taxon>Florideophyceae</taxon>
        <taxon>Rhodymeniophycidae</taxon>
        <taxon>Gigartinales</taxon>
        <taxon>Gigartinaceae</taxon>
        <taxon>Chondrus</taxon>
    </lineage>
</organism>
<dbReference type="Pfam" id="PF07651">
    <property type="entry name" value="ANTH"/>
    <property type="match status" value="1"/>
</dbReference>
<dbReference type="GO" id="GO:0032050">
    <property type="term" value="F:clathrin heavy chain binding"/>
    <property type="evidence" value="ECO:0007669"/>
    <property type="project" value="TreeGrafter"/>
</dbReference>
<feature type="compositionally biased region" description="Acidic residues" evidence="5">
    <location>
        <begin position="398"/>
        <end position="420"/>
    </location>
</feature>
<dbReference type="GO" id="GO:0005905">
    <property type="term" value="C:clathrin-coated pit"/>
    <property type="evidence" value="ECO:0007669"/>
    <property type="project" value="UniProtKB-SubCell"/>
</dbReference>
<dbReference type="Gramene" id="CDF34211">
    <property type="protein sequence ID" value="CDF34211"/>
    <property type="gene ID" value="CHC_T00008646001"/>
</dbReference>
<evidence type="ECO:0000256" key="4">
    <source>
        <dbReference type="ARBA" id="ARBA00023176"/>
    </source>
</evidence>
<keyword evidence="3" id="KW-0472">Membrane</keyword>
<dbReference type="InterPro" id="IPR014712">
    <property type="entry name" value="ANTH_dom_sf"/>
</dbReference>
<accession>R7Q9X8</accession>
<dbReference type="RefSeq" id="XP_005714030.1">
    <property type="nucleotide sequence ID" value="XM_005713973.1"/>
</dbReference>
<evidence type="ECO:0000313" key="7">
    <source>
        <dbReference type="EMBL" id="CDF34211.1"/>
    </source>
</evidence>
<evidence type="ECO:0000256" key="5">
    <source>
        <dbReference type="SAM" id="MobiDB-lite"/>
    </source>
</evidence>
<evidence type="ECO:0000256" key="2">
    <source>
        <dbReference type="ARBA" id="ARBA00022583"/>
    </source>
</evidence>
<dbReference type="GO" id="GO:0005546">
    <property type="term" value="F:phosphatidylinositol-4,5-bisphosphate binding"/>
    <property type="evidence" value="ECO:0007669"/>
    <property type="project" value="TreeGrafter"/>
</dbReference>
<feature type="compositionally biased region" description="Pro residues" evidence="5">
    <location>
        <begin position="474"/>
        <end position="484"/>
    </location>
</feature>
<dbReference type="OrthoDB" id="4605at2759"/>
<sequence length="718" mass="79066">MNAPPPRPSAPSIQDKPGPRTSSFTNATPEVTPPAPSRSSSLPLSAPSTSGRVENPYLTNAYASSRPGGSTSQYSDVGGMDASNQFYMSSRQKGNMQGKLKDTLKSTMAAAKQDNWKIVCVKATSHHLVPPKGKHVRVIMEGLRFGGSISNRESPVGGIFYHLRKRLMLSNWVVVIKALTIFHHIFRDGNEKFVEYVAVTYRSMFKMDFFADGSSEGFAHSGFIRTYGAYIEQWLTMKAAINFPPGKSKEDDTALTGLYRNASIEDLLAALPVVMDTVDALLGLQLQGQTRHSPVANPAFTMILRDMTIFWITLSEGLIRLLDLYFELDIPKAVIALDVYKRFVAMVSNAQPFFENARSLPLRWQIPELGAISLELMDSMQEYIDRGPQVPEDPQYSDQEEYDEPEPEPEPEPVPEDYYEPEPVYYSEEEPEQLPPPRPRAPPPVSSSSSESEASTEESSSEEEEDDTDVLPTAPKPAPTPKPFDPLADLLGIETGVTANGHGNMATAAQPAMALQVYGAQGNVPGMYQPATLEHTVDDRVANVKGIMAATTHGGGQQQRSGFGVDGTNMQVAMYGQQQPQNPHAQARQAQQHLYNSVAMQQQQQQMMAYQSMAAYQTMANQQMANQQMAMYQMQQQSTANGMGGMAPMNGMQRMGMMGAYQPVPQGNQSVPVMQAEGQARQMKDYKVQKGTKPTRVNDDDMAFGPLLDQMKKTKIGN</sequence>
<dbReference type="Proteomes" id="UP000012073">
    <property type="component" value="Unassembled WGS sequence"/>
</dbReference>
<dbReference type="InterPro" id="IPR008942">
    <property type="entry name" value="ENTH_VHS"/>
</dbReference>
<dbReference type="GO" id="GO:0000149">
    <property type="term" value="F:SNARE binding"/>
    <property type="evidence" value="ECO:0007669"/>
    <property type="project" value="TreeGrafter"/>
</dbReference>
<reference evidence="8" key="1">
    <citation type="journal article" date="2013" name="Proc. Natl. Acad. Sci. U.S.A.">
        <title>Genome structure and metabolic features in the red seaweed Chondrus crispus shed light on evolution of the Archaeplastida.</title>
        <authorList>
            <person name="Collen J."/>
            <person name="Porcel B."/>
            <person name="Carre W."/>
            <person name="Ball S.G."/>
            <person name="Chaparro C."/>
            <person name="Tonon T."/>
            <person name="Barbeyron T."/>
            <person name="Michel G."/>
            <person name="Noel B."/>
            <person name="Valentin K."/>
            <person name="Elias M."/>
            <person name="Artiguenave F."/>
            <person name="Arun A."/>
            <person name="Aury J.M."/>
            <person name="Barbosa-Neto J.F."/>
            <person name="Bothwell J.H."/>
            <person name="Bouget F.Y."/>
            <person name="Brillet L."/>
            <person name="Cabello-Hurtado F."/>
            <person name="Capella-Gutierrez S."/>
            <person name="Charrier B."/>
            <person name="Cladiere L."/>
            <person name="Cock J.M."/>
            <person name="Coelho S.M."/>
            <person name="Colleoni C."/>
            <person name="Czjzek M."/>
            <person name="Da Silva C."/>
            <person name="Delage L."/>
            <person name="Denoeud F."/>
            <person name="Deschamps P."/>
            <person name="Dittami S.M."/>
            <person name="Gabaldon T."/>
            <person name="Gachon C.M."/>
            <person name="Groisillier A."/>
            <person name="Herve C."/>
            <person name="Jabbari K."/>
            <person name="Katinka M."/>
            <person name="Kloareg B."/>
            <person name="Kowalczyk N."/>
            <person name="Labadie K."/>
            <person name="Leblanc C."/>
            <person name="Lopez P.J."/>
            <person name="McLachlan D.H."/>
            <person name="Meslet-Cladiere L."/>
            <person name="Moustafa A."/>
            <person name="Nehr Z."/>
            <person name="Nyvall Collen P."/>
            <person name="Panaud O."/>
            <person name="Partensky F."/>
            <person name="Poulain J."/>
            <person name="Rensing S.A."/>
            <person name="Rousvoal S."/>
            <person name="Samson G."/>
            <person name="Symeonidi A."/>
            <person name="Weissenbach J."/>
            <person name="Zambounis A."/>
            <person name="Wincker P."/>
            <person name="Boyen C."/>
        </authorList>
    </citation>
    <scope>NUCLEOTIDE SEQUENCE [LARGE SCALE GENOMIC DNA]</scope>
    <source>
        <strain evidence="8">cv. Stackhouse</strain>
    </source>
</reference>
<gene>
    <name evidence="7" type="ORF">CHC_T00008646001</name>
</gene>
<dbReference type="SMART" id="SM00273">
    <property type="entry name" value="ENTH"/>
    <property type="match status" value="1"/>
</dbReference>
<protein>
    <submittedName>
        <fullName evidence="7">Phosphatidylinositol-binding clathrin assembly protein</fullName>
    </submittedName>
</protein>
<dbReference type="PANTHER" id="PTHR22951:SF5">
    <property type="entry name" value="PHOSPHATIDYLINOSITOL-BINDING CLATHRIN ASSEMBLY PROTEIN LAP"/>
    <property type="match status" value="1"/>
</dbReference>
<keyword evidence="4" id="KW-0168">Coated pit</keyword>
<dbReference type="EMBL" id="HG001677">
    <property type="protein sequence ID" value="CDF34211.1"/>
    <property type="molecule type" value="Genomic_DNA"/>
</dbReference>
<dbReference type="SUPFAM" id="SSF89009">
    <property type="entry name" value="GAT-like domain"/>
    <property type="match status" value="1"/>
</dbReference>
<feature type="compositionally biased region" description="Polar residues" evidence="5">
    <location>
        <begin position="57"/>
        <end position="75"/>
    </location>
</feature>
<feature type="region of interest" description="Disordered" evidence="5">
    <location>
        <begin position="692"/>
        <end position="718"/>
    </location>
</feature>
<dbReference type="GO" id="GO:0005545">
    <property type="term" value="F:1-phosphatidylinositol binding"/>
    <property type="evidence" value="ECO:0007669"/>
    <property type="project" value="InterPro"/>
</dbReference>
<dbReference type="PANTHER" id="PTHR22951">
    <property type="entry name" value="CLATHRIN ASSEMBLY PROTEIN"/>
    <property type="match status" value="1"/>
</dbReference>
<dbReference type="AlphaFoldDB" id="R7Q9X8"/>
<evidence type="ECO:0000256" key="3">
    <source>
        <dbReference type="ARBA" id="ARBA00023136"/>
    </source>
</evidence>
<keyword evidence="8" id="KW-1185">Reference proteome</keyword>
<dbReference type="GO" id="GO:0072583">
    <property type="term" value="P:clathrin-dependent endocytosis"/>
    <property type="evidence" value="ECO:0007669"/>
    <property type="project" value="InterPro"/>
</dbReference>
<dbReference type="InterPro" id="IPR045192">
    <property type="entry name" value="AP180-like"/>
</dbReference>
<name>R7Q9X8_CHOCR</name>
<dbReference type="KEGG" id="ccp:CHC_T00008646001"/>
<proteinExistence type="predicted"/>
<feature type="compositionally biased region" description="Pro residues" evidence="5">
    <location>
        <begin position="433"/>
        <end position="445"/>
    </location>
</feature>
<dbReference type="STRING" id="2769.R7Q9X8"/>
<dbReference type="Gene3D" id="1.20.58.150">
    <property type="entry name" value="ANTH domain"/>
    <property type="match status" value="1"/>
</dbReference>
<feature type="region of interest" description="Disordered" evidence="5">
    <location>
        <begin position="385"/>
        <end position="488"/>
    </location>
</feature>
<evidence type="ECO:0000259" key="6">
    <source>
        <dbReference type="PROSITE" id="PS50942"/>
    </source>
</evidence>
<dbReference type="InterPro" id="IPR013809">
    <property type="entry name" value="ENTH"/>
</dbReference>
<dbReference type="OMA" id="HMLHLSY"/>
<dbReference type="SUPFAM" id="SSF48464">
    <property type="entry name" value="ENTH/VHS domain"/>
    <property type="match status" value="1"/>
</dbReference>
<dbReference type="PROSITE" id="PS50942">
    <property type="entry name" value="ENTH"/>
    <property type="match status" value="1"/>
</dbReference>
<keyword evidence="2" id="KW-0254">Endocytosis</keyword>
<feature type="compositionally biased region" description="Low complexity" evidence="5">
    <location>
        <begin position="37"/>
        <end position="50"/>
    </location>
</feature>
<dbReference type="GO" id="GO:0006900">
    <property type="term" value="P:vesicle budding from membrane"/>
    <property type="evidence" value="ECO:0007669"/>
    <property type="project" value="TreeGrafter"/>
</dbReference>
<evidence type="ECO:0000256" key="1">
    <source>
        <dbReference type="ARBA" id="ARBA00004600"/>
    </source>
</evidence>
<dbReference type="Gene3D" id="1.25.40.90">
    <property type="match status" value="1"/>
</dbReference>